<comment type="caution">
    <text evidence="7">The sequence shown here is derived from an EMBL/GenBank/DDBJ whole genome shotgun (WGS) entry which is preliminary data.</text>
</comment>
<dbReference type="InterPro" id="IPR000524">
    <property type="entry name" value="Tscrpt_reg_HTH_GntR"/>
</dbReference>
<keyword evidence="1" id="KW-0805">Transcription regulation</keyword>
<dbReference type="SUPFAM" id="SSF46785">
    <property type="entry name" value="Winged helix' DNA-binding domain"/>
    <property type="match status" value="1"/>
</dbReference>
<evidence type="ECO:0000313" key="7">
    <source>
        <dbReference type="EMBL" id="TNM53015.1"/>
    </source>
</evidence>
<gene>
    <name evidence="7" type="ORF">FHQ09_16185</name>
    <name evidence="6" type="ORF">GCM10010974_29060</name>
</gene>
<keyword evidence="3" id="KW-0804">Transcription</keyword>
<dbReference type="PROSITE" id="PS50949">
    <property type="entry name" value="HTH_GNTR"/>
    <property type="match status" value="1"/>
</dbReference>
<dbReference type="GO" id="GO:0003677">
    <property type="term" value="F:DNA binding"/>
    <property type="evidence" value="ECO:0007669"/>
    <property type="project" value="UniProtKB-KW"/>
</dbReference>
<dbReference type="InterPro" id="IPR008920">
    <property type="entry name" value="TF_FadR/GntR_C"/>
</dbReference>
<dbReference type="Pfam" id="PF07729">
    <property type="entry name" value="FCD"/>
    <property type="match status" value="1"/>
</dbReference>
<dbReference type="SUPFAM" id="SSF48008">
    <property type="entry name" value="GntR ligand-binding domain-like"/>
    <property type="match status" value="1"/>
</dbReference>
<keyword evidence="9" id="KW-1185">Reference proteome</keyword>
<evidence type="ECO:0000313" key="9">
    <source>
        <dbReference type="Proteomes" id="UP000632322"/>
    </source>
</evidence>
<dbReference type="SMART" id="SM00895">
    <property type="entry name" value="FCD"/>
    <property type="match status" value="1"/>
</dbReference>
<name>A0A5C4WYG6_9MICO</name>
<protein>
    <submittedName>
        <fullName evidence="7">FadR family transcriptional regulator</fullName>
    </submittedName>
    <submittedName>
        <fullName evidence="6">GntR family transcriptional regulator</fullName>
    </submittedName>
</protein>
<dbReference type="RefSeq" id="WP_139469851.1">
    <property type="nucleotide sequence ID" value="NZ_BMJG01000012.1"/>
</dbReference>
<accession>A0A5C4WYG6</accession>
<dbReference type="Gene3D" id="1.20.120.530">
    <property type="entry name" value="GntR ligand-binding domain-like"/>
    <property type="match status" value="1"/>
</dbReference>
<evidence type="ECO:0000256" key="4">
    <source>
        <dbReference type="SAM" id="MobiDB-lite"/>
    </source>
</evidence>
<feature type="compositionally biased region" description="Polar residues" evidence="4">
    <location>
        <begin position="1"/>
        <end position="12"/>
    </location>
</feature>
<evidence type="ECO:0000256" key="2">
    <source>
        <dbReference type="ARBA" id="ARBA00023125"/>
    </source>
</evidence>
<dbReference type="Proteomes" id="UP000314223">
    <property type="component" value="Unassembled WGS sequence"/>
</dbReference>
<reference evidence="7 8" key="3">
    <citation type="submission" date="2019-06" db="EMBL/GenBank/DDBJ databases">
        <authorList>
            <person name="Mardanova A.M."/>
            <person name="Pudova D.S."/>
            <person name="Shagimardanova E.I."/>
            <person name="Gogoleva N.E."/>
            <person name="Lutfullin M.T."/>
            <person name="Hadieva G.F."/>
            <person name="Sharipova M.R."/>
        </authorList>
    </citation>
    <scope>NUCLEOTIDE SEQUENCE [LARGE SCALE GENOMIC DNA]</scope>
    <source>
        <strain evidence="7 8">MG-1</strain>
    </source>
</reference>
<sequence>MAQITDDVQNLSRGLFPTADGHSRPLSRGEHLAESIRESIHERKLSAGDFFGTLETIREETGLARTTVSEAVKLLRDRGVLVVKPGRGGGLFVAKTTPIVRLRHTLMRVDGDPASAADAIELRESLEELIAVKAAIHRSAADCRVLDSVLDEMRGAESWDQFMQSNWKLHAAIAAICPNSMARPVYESTLGFLSGAHAEQDGEVDSSYWGERLRVHEDLVDAITSGDLEAVRRAVASHASSRI</sequence>
<feature type="compositionally biased region" description="Basic and acidic residues" evidence="4">
    <location>
        <begin position="21"/>
        <end position="32"/>
    </location>
</feature>
<dbReference type="EMBL" id="BMJG01000012">
    <property type="protein sequence ID" value="GGC44906.1"/>
    <property type="molecule type" value="Genomic_DNA"/>
</dbReference>
<dbReference type="InterPro" id="IPR036390">
    <property type="entry name" value="WH_DNA-bd_sf"/>
</dbReference>
<keyword evidence="2" id="KW-0238">DNA-binding</keyword>
<dbReference type="Gene3D" id="1.10.10.10">
    <property type="entry name" value="Winged helix-like DNA-binding domain superfamily/Winged helix DNA-binding domain"/>
    <property type="match status" value="1"/>
</dbReference>
<evidence type="ECO:0000259" key="5">
    <source>
        <dbReference type="PROSITE" id="PS50949"/>
    </source>
</evidence>
<evidence type="ECO:0000256" key="1">
    <source>
        <dbReference type="ARBA" id="ARBA00023015"/>
    </source>
</evidence>
<proteinExistence type="predicted"/>
<dbReference type="Pfam" id="PF00392">
    <property type="entry name" value="GntR"/>
    <property type="match status" value="1"/>
</dbReference>
<dbReference type="PANTHER" id="PTHR43537:SF5">
    <property type="entry name" value="UXU OPERON TRANSCRIPTIONAL REGULATOR"/>
    <property type="match status" value="1"/>
</dbReference>
<dbReference type="InterPro" id="IPR036388">
    <property type="entry name" value="WH-like_DNA-bd_sf"/>
</dbReference>
<reference evidence="6" key="4">
    <citation type="submission" date="2024-05" db="EMBL/GenBank/DDBJ databases">
        <authorList>
            <person name="Sun Q."/>
            <person name="Zhou Y."/>
        </authorList>
    </citation>
    <scope>NUCLEOTIDE SEQUENCE</scope>
    <source>
        <strain evidence="6">CGMCC 1.15472</strain>
    </source>
</reference>
<reference evidence="9" key="2">
    <citation type="journal article" date="2019" name="Int. J. Syst. Evol. Microbiol.">
        <title>The Global Catalogue of Microorganisms (GCM) 10K type strain sequencing project: providing services to taxonomists for standard genome sequencing and annotation.</title>
        <authorList>
            <consortium name="The Broad Institute Genomics Platform"/>
            <consortium name="The Broad Institute Genome Sequencing Center for Infectious Disease"/>
            <person name="Wu L."/>
            <person name="Ma J."/>
        </authorList>
    </citation>
    <scope>NUCLEOTIDE SEQUENCE [LARGE SCALE GENOMIC DNA]</scope>
    <source>
        <strain evidence="9">CGMCC 1.15472</strain>
    </source>
</reference>
<organism evidence="7 8">
    <name type="scientific">Brevibacterium sediminis</name>
    <dbReference type="NCBI Taxonomy" id="1857024"/>
    <lineage>
        <taxon>Bacteria</taxon>
        <taxon>Bacillati</taxon>
        <taxon>Actinomycetota</taxon>
        <taxon>Actinomycetes</taxon>
        <taxon>Micrococcales</taxon>
        <taxon>Brevibacteriaceae</taxon>
        <taxon>Brevibacterium</taxon>
    </lineage>
</organism>
<dbReference type="InterPro" id="IPR011711">
    <property type="entry name" value="GntR_C"/>
</dbReference>
<reference evidence="6" key="1">
    <citation type="journal article" date="2014" name="Int. J. Syst. Evol. Microbiol.">
        <title>Complete genome of a new Firmicutes species belonging to the dominant human colonic microbiota ('Ruminococcus bicirculans') reveals two chromosomes and a selective capacity to utilize plant glucans.</title>
        <authorList>
            <consortium name="NISC Comparative Sequencing Program"/>
            <person name="Wegmann U."/>
            <person name="Louis P."/>
            <person name="Goesmann A."/>
            <person name="Henrissat B."/>
            <person name="Duncan S.H."/>
            <person name="Flint H.J."/>
        </authorList>
    </citation>
    <scope>NUCLEOTIDE SEQUENCE</scope>
    <source>
        <strain evidence="6">CGMCC 1.15472</strain>
    </source>
</reference>
<evidence type="ECO:0000313" key="6">
    <source>
        <dbReference type="EMBL" id="GGC44906.1"/>
    </source>
</evidence>
<dbReference type="Proteomes" id="UP000632322">
    <property type="component" value="Unassembled WGS sequence"/>
</dbReference>
<evidence type="ECO:0000256" key="3">
    <source>
        <dbReference type="ARBA" id="ARBA00023163"/>
    </source>
</evidence>
<dbReference type="PANTHER" id="PTHR43537">
    <property type="entry name" value="TRANSCRIPTIONAL REGULATOR, GNTR FAMILY"/>
    <property type="match status" value="1"/>
</dbReference>
<dbReference type="GO" id="GO:0003700">
    <property type="term" value="F:DNA-binding transcription factor activity"/>
    <property type="evidence" value="ECO:0007669"/>
    <property type="project" value="InterPro"/>
</dbReference>
<feature type="region of interest" description="Disordered" evidence="4">
    <location>
        <begin position="1"/>
        <end position="32"/>
    </location>
</feature>
<dbReference type="AlphaFoldDB" id="A0A5C4WYG6"/>
<evidence type="ECO:0000313" key="8">
    <source>
        <dbReference type="Proteomes" id="UP000314223"/>
    </source>
</evidence>
<dbReference type="EMBL" id="VDMQ01000012">
    <property type="protein sequence ID" value="TNM53015.1"/>
    <property type="molecule type" value="Genomic_DNA"/>
</dbReference>
<feature type="domain" description="HTH gntR-type" evidence="5">
    <location>
        <begin position="26"/>
        <end position="96"/>
    </location>
</feature>